<dbReference type="OrthoDB" id="10058185at2759"/>
<protein>
    <submittedName>
        <fullName evidence="1">Uncharacterized protein</fullName>
    </submittedName>
</protein>
<dbReference type="HOGENOM" id="CLU_2278606_0_0_1"/>
<dbReference type="EMBL" id="KN831990">
    <property type="protein sequence ID" value="KIO01177.1"/>
    <property type="molecule type" value="Genomic_DNA"/>
</dbReference>
<evidence type="ECO:0000313" key="1">
    <source>
        <dbReference type="EMBL" id="KIO01177.1"/>
    </source>
</evidence>
<evidence type="ECO:0000313" key="2">
    <source>
        <dbReference type="Proteomes" id="UP000054217"/>
    </source>
</evidence>
<reference evidence="2" key="2">
    <citation type="submission" date="2015-01" db="EMBL/GenBank/DDBJ databases">
        <title>Evolutionary Origins and Diversification of the Mycorrhizal Mutualists.</title>
        <authorList>
            <consortium name="DOE Joint Genome Institute"/>
            <consortium name="Mycorrhizal Genomics Consortium"/>
            <person name="Kohler A."/>
            <person name="Kuo A."/>
            <person name="Nagy L.G."/>
            <person name="Floudas D."/>
            <person name="Copeland A."/>
            <person name="Barry K.W."/>
            <person name="Cichocki N."/>
            <person name="Veneault-Fourrey C."/>
            <person name="LaButti K."/>
            <person name="Lindquist E.A."/>
            <person name="Lipzen A."/>
            <person name="Lundell T."/>
            <person name="Morin E."/>
            <person name="Murat C."/>
            <person name="Riley R."/>
            <person name="Ohm R."/>
            <person name="Sun H."/>
            <person name="Tunlid A."/>
            <person name="Henrissat B."/>
            <person name="Grigoriev I.V."/>
            <person name="Hibbett D.S."/>
            <person name="Martin F."/>
        </authorList>
    </citation>
    <scope>NUCLEOTIDE SEQUENCE [LARGE SCALE GENOMIC DNA]</scope>
    <source>
        <strain evidence="2">Marx 270</strain>
    </source>
</reference>
<dbReference type="STRING" id="870435.A0A0C3JUN7"/>
<accession>A0A0C3JUN7</accession>
<gene>
    <name evidence="1" type="ORF">M404DRAFT_28902</name>
</gene>
<reference evidence="1 2" key="1">
    <citation type="submission" date="2014-04" db="EMBL/GenBank/DDBJ databases">
        <authorList>
            <consortium name="DOE Joint Genome Institute"/>
            <person name="Kuo A."/>
            <person name="Kohler A."/>
            <person name="Costa M.D."/>
            <person name="Nagy L.G."/>
            <person name="Floudas D."/>
            <person name="Copeland A."/>
            <person name="Barry K.W."/>
            <person name="Cichocki N."/>
            <person name="Veneault-Fourrey C."/>
            <person name="LaButti K."/>
            <person name="Lindquist E.A."/>
            <person name="Lipzen A."/>
            <person name="Lundell T."/>
            <person name="Morin E."/>
            <person name="Murat C."/>
            <person name="Sun H."/>
            <person name="Tunlid A."/>
            <person name="Henrissat B."/>
            <person name="Grigoriev I.V."/>
            <person name="Hibbett D.S."/>
            <person name="Martin F."/>
            <person name="Nordberg H.P."/>
            <person name="Cantor M.N."/>
            <person name="Hua S.X."/>
        </authorList>
    </citation>
    <scope>NUCLEOTIDE SEQUENCE [LARGE SCALE GENOMIC DNA]</scope>
    <source>
        <strain evidence="1 2">Marx 270</strain>
    </source>
</reference>
<dbReference type="Proteomes" id="UP000054217">
    <property type="component" value="Unassembled WGS sequence"/>
</dbReference>
<sequence length="102" mass="11595">MYREKTFPPPVEVKAINAIIKQATLEFDLQSTHHLAKGDAIAGLDTVQRHSGVLFCRARITDEWDMLDILNKSGTMCTEHTTLLWQGMKDPSVYYKVNVEDT</sequence>
<dbReference type="AlphaFoldDB" id="A0A0C3JUN7"/>
<proteinExistence type="predicted"/>
<name>A0A0C3JUN7_PISTI</name>
<keyword evidence="2" id="KW-1185">Reference proteome</keyword>
<dbReference type="InParanoid" id="A0A0C3JUN7"/>
<organism evidence="1 2">
    <name type="scientific">Pisolithus tinctorius Marx 270</name>
    <dbReference type="NCBI Taxonomy" id="870435"/>
    <lineage>
        <taxon>Eukaryota</taxon>
        <taxon>Fungi</taxon>
        <taxon>Dikarya</taxon>
        <taxon>Basidiomycota</taxon>
        <taxon>Agaricomycotina</taxon>
        <taxon>Agaricomycetes</taxon>
        <taxon>Agaricomycetidae</taxon>
        <taxon>Boletales</taxon>
        <taxon>Sclerodermatineae</taxon>
        <taxon>Pisolithaceae</taxon>
        <taxon>Pisolithus</taxon>
    </lineage>
</organism>